<dbReference type="InterPro" id="IPR051465">
    <property type="entry name" value="Cell_Envelope_Struct_Comp"/>
</dbReference>
<keyword evidence="1" id="KW-0732">Signal</keyword>
<feature type="domain" description="SLH" evidence="2">
    <location>
        <begin position="47"/>
        <end position="111"/>
    </location>
</feature>
<dbReference type="Pfam" id="PF00395">
    <property type="entry name" value="SLH"/>
    <property type="match status" value="1"/>
</dbReference>
<dbReference type="NCBIfam" id="NF033921">
    <property type="entry name" value="por_somb"/>
    <property type="match status" value="1"/>
</dbReference>
<comment type="similarity">
    <text evidence="1">Belongs to the OprB family.</text>
</comment>
<evidence type="ECO:0000313" key="3">
    <source>
        <dbReference type="EMBL" id="MBT9311178.1"/>
    </source>
</evidence>
<comment type="caution">
    <text evidence="3">The sequence shown here is derived from an EMBL/GenBank/DDBJ whole genome shotgun (WGS) entry which is preliminary data.</text>
</comment>
<gene>
    <name evidence="3" type="ORF">IXB28_03080</name>
</gene>
<dbReference type="PANTHER" id="PTHR43308:SF1">
    <property type="entry name" value="OUTER MEMBRANE PROTEIN ALPHA"/>
    <property type="match status" value="1"/>
</dbReference>
<proteinExistence type="inferred from homology"/>
<dbReference type="PROSITE" id="PS51272">
    <property type="entry name" value="SLH"/>
    <property type="match status" value="1"/>
</dbReference>
<organism evidence="3 4">
    <name type="scientific">Leptothoe kymatousa TAU-MAC 1615</name>
    <dbReference type="NCBI Taxonomy" id="2364775"/>
    <lineage>
        <taxon>Bacteria</taxon>
        <taxon>Bacillati</taxon>
        <taxon>Cyanobacteriota</taxon>
        <taxon>Cyanophyceae</taxon>
        <taxon>Nodosilineales</taxon>
        <taxon>Cymatolegaceae</taxon>
        <taxon>Leptothoe</taxon>
        <taxon>Leptothoe kymatousa</taxon>
    </lineage>
</organism>
<dbReference type="InterPro" id="IPR001119">
    <property type="entry name" value="SLH_dom"/>
</dbReference>
<dbReference type="Proteomes" id="UP001196661">
    <property type="component" value="Unassembled WGS sequence"/>
</dbReference>
<dbReference type="InterPro" id="IPR007049">
    <property type="entry name" value="Carb-sel_porin_OprB"/>
</dbReference>
<dbReference type="RefSeq" id="WP_215617078.1">
    <property type="nucleotide sequence ID" value="NZ_JADOER010000004.1"/>
</dbReference>
<reference evidence="3 4" key="1">
    <citation type="journal article" date="2021" name="Mar. Drugs">
        <title>Genome Reduction and Secondary Metabolism of the Marine Sponge-Associated Cyanobacterium Leptothoe.</title>
        <authorList>
            <person name="Konstantinou D."/>
            <person name="Popin R.V."/>
            <person name="Fewer D.P."/>
            <person name="Sivonen K."/>
            <person name="Gkelis S."/>
        </authorList>
    </citation>
    <scope>NUCLEOTIDE SEQUENCE [LARGE SCALE GENOMIC DNA]</scope>
    <source>
        <strain evidence="3 4">TAU-MAC 1615</strain>
    </source>
</reference>
<dbReference type="EMBL" id="JADOER010000004">
    <property type="protein sequence ID" value="MBT9311178.1"/>
    <property type="molecule type" value="Genomic_DNA"/>
</dbReference>
<sequence>MANFWKAFMASPFVLGAALSSSAVAAETVSVDELSNSDSIQLAQVTSVSELSDVLPSDWAYTALQRLVEEYGCLEGYPDRSYRGNRAMTRYEFAAGLNACLDVIVQLIGPDGGSELETIKRLQEEFAAELATIRGRVDTLEADVAELEANQFSTTTKLKGQLDSHLVVPFDVEGDGDEVTFEYRTRLNFDTSFTGEDRLRIRLQASDRGGSGTRSTRTVINGGNVDVVSGGLASQSGPRNGLEDNVGLDDVYYSFPIGSRISAFISANSASSDDFVTSTIVPFDGPSVADAGGPFFYDQLDVGGGSLGLGLNVALTENIILDLGYATADAQSSTTGIFDEYEWIAQLNFLTDGIIDAAVTYMDSETAGNDEAIIAGLLSLDFGGFELAGYYADQDGDESYQFGAALPNLLGNGVGVYYTQDFDENEVIEGYMSAKINKYWTLTPAVIYGNPTGGDNDGLYGAVRSTFKF</sequence>
<dbReference type="InterPro" id="IPR047684">
    <property type="entry name" value="Por_som-like"/>
</dbReference>
<dbReference type="PANTHER" id="PTHR43308">
    <property type="entry name" value="OUTER MEMBRANE PROTEIN ALPHA-RELATED"/>
    <property type="match status" value="1"/>
</dbReference>
<keyword evidence="4" id="KW-1185">Reference proteome</keyword>
<evidence type="ECO:0000256" key="1">
    <source>
        <dbReference type="RuleBase" id="RU363072"/>
    </source>
</evidence>
<evidence type="ECO:0000259" key="2">
    <source>
        <dbReference type="PROSITE" id="PS51272"/>
    </source>
</evidence>
<protein>
    <submittedName>
        <fullName evidence="3">Carbohydrate porin</fullName>
    </submittedName>
</protein>
<feature type="signal peptide" evidence="1">
    <location>
        <begin position="1"/>
        <end position="25"/>
    </location>
</feature>
<evidence type="ECO:0000313" key="4">
    <source>
        <dbReference type="Proteomes" id="UP001196661"/>
    </source>
</evidence>
<name>A0ABS5Y011_9CYAN</name>
<dbReference type="Pfam" id="PF04966">
    <property type="entry name" value="OprB"/>
    <property type="match status" value="1"/>
</dbReference>
<accession>A0ABS5Y011</accession>
<feature type="chain" id="PRO_5045003662" evidence="1">
    <location>
        <begin position="26"/>
        <end position="469"/>
    </location>
</feature>